<name>A0A183H7R5_9BILA</name>
<dbReference type="Proteomes" id="UP000267606">
    <property type="component" value="Unassembled WGS sequence"/>
</dbReference>
<organism evidence="3">
    <name type="scientific">Onchocerca flexuosa</name>
    <dbReference type="NCBI Taxonomy" id="387005"/>
    <lineage>
        <taxon>Eukaryota</taxon>
        <taxon>Metazoa</taxon>
        <taxon>Ecdysozoa</taxon>
        <taxon>Nematoda</taxon>
        <taxon>Chromadorea</taxon>
        <taxon>Rhabditida</taxon>
        <taxon>Spirurina</taxon>
        <taxon>Spiruromorpha</taxon>
        <taxon>Filarioidea</taxon>
        <taxon>Onchocercidae</taxon>
        <taxon>Onchocerca</taxon>
    </lineage>
</organism>
<reference evidence="1 2" key="2">
    <citation type="submission" date="2018-11" db="EMBL/GenBank/DDBJ databases">
        <authorList>
            <consortium name="Pathogen Informatics"/>
        </authorList>
    </citation>
    <scope>NUCLEOTIDE SEQUENCE [LARGE SCALE GENOMIC DNA]</scope>
</reference>
<evidence type="ECO:0000313" key="3">
    <source>
        <dbReference type="WBParaSite" id="OFLC_0000352601-mRNA-1"/>
    </source>
</evidence>
<dbReference type="WBParaSite" id="OFLC_0000352601-mRNA-1">
    <property type="protein sequence ID" value="OFLC_0000352601-mRNA-1"/>
    <property type="gene ID" value="OFLC_0000352601"/>
</dbReference>
<protein>
    <submittedName>
        <fullName evidence="3">Radical SAM protein</fullName>
    </submittedName>
</protein>
<sequence length="148" mass="17842">MCMKFMRKYRLDFFRSRSHFSRKVVSREGMDDEVHYAGMFVNLMWLILNNSTFFFTPSLFDHGIRYAPVSPDPDPNTFVEWTDLERKDRFLHAVYKDQAKQMYKECCPSCTPVCDMFEIKYSEKPLSCVQGENRQNHDFKDENKHIYY</sequence>
<evidence type="ECO:0000313" key="2">
    <source>
        <dbReference type="Proteomes" id="UP000267606"/>
    </source>
</evidence>
<gene>
    <name evidence="1" type="ORF">OFLC_LOCUS3525</name>
</gene>
<dbReference type="EMBL" id="UZAJ01002376">
    <property type="protein sequence ID" value="VDO36828.1"/>
    <property type="molecule type" value="Genomic_DNA"/>
</dbReference>
<evidence type="ECO:0000313" key="1">
    <source>
        <dbReference type="EMBL" id="VDO36828.1"/>
    </source>
</evidence>
<dbReference type="AlphaFoldDB" id="A0A183H7R5"/>
<reference evidence="3" key="1">
    <citation type="submission" date="2016-06" db="UniProtKB">
        <authorList>
            <consortium name="WormBaseParasite"/>
        </authorList>
    </citation>
    <scope>IDENTIFICATION</scope>
</reference>
<keyword evidence="2" id="KW-1185">Reference proteome</keyword>
<proteinExistence type="predicted"/>
<accession>A0A183H7R5</accession>